<evidence type="ECO:0000256" key="7">
    <source>
        <dbReference type="RuleBase" id="RU003879"/>
    </source>
</evidence>
<keyword evidence="10" id="KW-1185">Reference proteome</keyword>
<keyword evidence="5 8" id="KW-1133">Transmembrane helix</keyword>
<keyword evidence="4 7" id="KW-0812">Transmembrane</keyword>
<keyword evidence="3" id="KW-1003">Cell membrane</keyword>
<dbReference type="PANTHER" id="PTHR30558">
    <property type="entry name" value="EXBD MEMBRANE COMPONENT OF PMF-DRIVEN MACROMOLECULE IMPORT SYSTEM"/>
    <property type="match status" value="1"/>
</dbReference>
<keyword evidence="6 8" id="KW-0472">Membrane</keyword>
<proteinExistence type="inferred from homology"/>
<name>A0ABN6S638_9BACT</name>
<evidence type="ECO:0000256" key="4">
    <source>
        <dbReference type="ARBA" id="ARBA00022692"/>
    </source>
</evidence>
<dbReference type="Proteomes" id="UP001317742">
    <property type="component" value="Chromosome"/>
</dbReference>
<evidence type="ECO:0000313" key="10">
    <source>
        <dbReference type="Proteomes" id="UP001317742"/>
    </source>
</evidence>
<evidence type="ECO:0000256" key="2">
    <source>
        <dbReference type="ARBA" id="ARBA00005811"/>
    </source>
</evidence>
<dbReference type="Pfam" id="PF02472">
    <property type="entry name" value="ExbD"/>
    <property type="match status" value="1"/>
</dbReference>
<comment type="similarity">
    <text evidence="2 7">Belongs to the ExbD/TolR family.</text>
</comment>
<protein>
    <submittedName>
        <fullName evidence="9">Biopolymer transporter ExbD</fullName>
    </submittedName>
</protein>
<keyword evidence="7" id="KW-0653">Protein transport</keyword>
<keyword evidence="7" id="KW-0813">Transport</keyword>
<reference evidence="9 10" key="1">
    <citation type="submission" date="2022-08" db="EMBL/GenBank/DDBJ databases">
        <title>Genome Sequence of the sulphate-reducing bacterium, Pseudodesulfovibrio sp. SYK.</title>
        <authorList>
            <person name="Kondo R."/>
            <person name="Kataoka T."/>
        </authorList>
    </citation>
    <scope>NUCLEOTIDE SEQUENCE [LARGE SCALE GENOMIC DNA]</scope>
    <source>
        <strain evidence="9 10">SYK</strain>
    </source>
</reference>
<evidence type="ECO:0000256" key="3">
    <source>
        <dbReference type="ARBA" id="ARBA00022475"/>
    </source>
</evidence>
<gene>
    <name evidence="9" type="ORF">SYK_30900</name>
</gene>
<dbReference type="PANTHER" id="PTHR30558:SF3">
    <property type="entry name" value="BIOPOLYMER TRANSPORT PROTEIN EXBD-RELATED"/>
    <property type="match status" value="1"/>
</dbReference>
<evidence type="ECO:0000256" key="6">
    <source>
        <dbReference type="ARBA" id="ARBA00023136"/>
    </source>
</evidence>
<sequence>MVSFEQKKPRPASPDITPLLDVVFILLIFFVVSTVFTAKGMEMELPPAESSKPVSGKSMEIELRTNGDVFCDTKPITLLSLAYKLQSTASQPLALQPAHILLKSAPQARVEQFVRIVDLVRSNGFSNLVIATSTKGEEAAKAEAHQ</sequence>
<evidence type="ECO:0000256" key="1">
    <source>
        <dbReference type="ARBA" id="ARBA00004162"/>
    </source>
</evidence>
<dbReference type="RefSeq" id="WP_281761223.1">
    <property type="nucleotide sequence ID" value="NZ_AP026709.1"/>
</dbReference>
<evidence type="ECO:0000313" key="9">
    <source>
        <dbReference type="EMBL" id="BDQ38730.1"/>
    </source>
</evidence>
<organism evidence="9 10">
    <name type="scientific">Pseudodesulfovibrio nedwellii</name>
    <dbReference type="NCBI Taxonomy" id="2973072"/>
    <lineage>
        <taxon>Bacteria</taxon>
        <taxon>Pseudomonadati</taxon>
        <taxon>Thermodesulfobacteriota</taxon>
        <taxon>Desulfovibrionia</taxon>
        <taxon>Desulfovibrionales</taxon>
        <taxon>Desulfovibrionaceae</taxon>
    </lineage>
</organism>
<feature type="transmembrane region" description="Helical" evidence="8">
    <location>
        <begin position="16"/>
        <end position="36"/>
    </location>
</feature>
<evidence type="ECO:0000256" key="5">
    <source>
        <dbReference type="ARBA" id="ARBA00022989"/>
    </source>
</evidence>
<dbReference type="InterPro" id="IPR003400">
    <property type="entry name" value="ExbD"/>
</dbReference>
<dbReference type="EMBL" id="AP026709">
    <property type="protein sequence ID" value="BDQ38730.1"/>
    <property type="molecule type" value="Genomic_DNA"/>
</dbReference>
<comment type="subcellular location">
    <subcellularLocation>
        <location evidence="1">Cell membrane</location>
        <topology evidence="1">Single-pass membrane protein</topology>
    </subcellularLocation>
    <subcellularLocation>
        <location evidence="7">Cell membrane</location>
        <topology evidence="7">Single-pass type II membrane protein</topology>
    </subcellularLocation>
</comment>
<evidence type="ECO:0000256" key="8">
    <source>
        <dbReference type="SAM" id="Phobius"/>
    </source>
</evidence>
<accession>A0ABN6S638</accession>